<sequence>MKDPPLELLILENSGENESSSSTPMSSSFTSDPATPTRASPTHPSKIHTSPTADLIPATPPHSPHSPLARDKTKKTPSFLRKQPVDLRVFLTMICITMTTSFFIGSMYGPVHRIDSHQIKKYQGKTSDIGADLDAVPAMERQQGWTEVEPALLTPTGPHDVALSDAEVVAGVHHRRAPTEHVADLGMLLESENEGEDYRPAGQHLLIDMRNIAASFLDSEAALSQAMVDVVKESGLTLLSYHCHKLMPAGVSCVGVLLESHISFHTWPDEGVITIDLFTCGPKGLMSAIPIVERLFGIPRKEDEGRGISEPGEDPTKVITRWAHQLRGFRIQNDRANHYLDDESDLALWVLTQLDHRVKEEVISFHTKYQRVDIWDIIPEEAAPSYYDMLAGPFPLGDPKYVDSDYVRPTRTLFLDGTIQSLNDTERVYHEALVHPAMFAHRNPKRVAIVGGGEGATLREILKHKTVEQAVMLEIDEELVKIARDYLPSLCDCSNQVGATPVCFDDKRADVKYTNAIEFFMENYDLDKGKIGDQEKFDVIVVDALDPEDGKDFADALYGGKFVDAMIGSLSPEGVIVIQVGSAPTIHDPPEHRGMYSQRDVLFKHLEMRLNSMLVYEEGRCGFYEPHSFVVGCMSNNCRSQWYANSDVIDDEIYQRIHPTVNKEPQLVHFDGNTQHGYTFTPRAWEDLYCRREPVPKECQYRQLDTSKEVIDWEDNFEIRRNEDNIVGIYTTREIEEGSYIMAEMLAASIFMSTDTRKNLVNNTKSIPEPDTVAIENFINFSRKNGRESLTEGPGSRIVEIGPSTLARKIGEQKQSNTARLVTFLPTLPVYSPVFERNRRMFDVLIVATQDITKGEEVVMFDERGRE</sequence>
<keyword evidence="4" id="KW-0210">Decarboxylase</keyword>
<feature type="domain" description="PABS" evidence="13">
    <location>
        <begin position="338"/>
        <end position="634"/>
    </location>
</feature>
<dbReference type="PANTHER" id="PTHR11558:SF11">
    <property type="entry name" value="SPERMIDINE SYNTHASE"/>
    <property type="match status" value="1"/>
</dbReference>
<evidence type="ECO:0000256" key="2">
    <source>
        <dbReference type="ARBA" id="ARBA00007867"/>
    </source>
</evidence>
<evidence type="ECO:0000256" key="1">
    <source>
        <dbReference type="ARBA" id="ARBA00001928"/>
    </source>
</evidence>
<dbReference type="PROSITE" id="PS51006">
    <property type="entry name" value="PABS_2"/>
    <property type="match status" value="1"/>
</dbReference>
<feature type="compositionally biased region" description="Low complexity" evidence="12">
    <location>
        <begin position="1"/>
        <end position="31"/>
    </location>
</feature>
<dbReference type="SUPFAM" id="SSF56276">
    <property type="entry name" value="S-adenosylmethionine decarboxylase"/>
    <property type="match status" value="1"/>
</dbReference>
<dbReference type="GO" id="GO:0004014">
    <property type="term" value="F:adenosylmethionine decarboxylase activity"/>
    <property type="evidence" value="ECO:0007669"/>
    <property type="project" value="InterPro"/>
</dbReference>
<dbReference type="EMBL" id="HBFR01016039">
    <property type="protein sequence ID" value="CAD8884479.1"/>
    <property type="molecule type" value="Transcribed_RNA"/>
</dbReference>
<evidence type="ECO:0000256" key="11">
    <source>
        <dbReference type="PROSITE-ProRule" id="PRU00354"/>
    </source>
</evidence>
<dbReference type="InterPro" id="IPR017716">
    <property type="entry name" value="S-AdoMet_deCOase_pro-enz"/>
</dbReference>
<evidence type="ECO:0000256" key="8">
    <source>
        <dbReference type="ARBA" id="ARBA00023239"/>
    </source>
</evidence>
<protein>
    <recommendedName>
        <fullName evidence="13">PABS domain-containing protein</fullName>
    </recommendedName>
</protein>
<dbReference type="InterPro" id="IPR030373">
    <property type="entry name" value="PABS_CS"/>
</dbReference>
<dbReference type="NCBIfam" id="TIGR03330">
    <property type="entry name" value="SAM_DCase_Bsu"/>
    <property type="match status" value="1"/>
</dbReference>
<dbReference type="Gene3D" id="3.60.90.10">
    <property type="entry name" value="S-adenosylmethionine decarboxylase"/>
    <property type="match status" value="1"/>
</dbReference>
<proteinExistence type="inferred from homology"/>
<reference evidence="14" key="1">
    <citation type="submission" date="2021-01" db="EMBL/GenBank/DDBJ databases">
        <authorList>
            <person name="Corre E."/>
            <person name="Pelletier E."/>
            <person name="Niang G."/>
            <person name="Scheremetjew M."/>
            <person name="Finn R."/>
            <person name="Kale V."/>
            <person name="Holt S."/>
            <person name="Cochrane G."/>
            <person name="Meng A."/>
            <person name="Brown T."/>
            <person name="Cohen L."/>
        </authorList>
    </citation>
    <scope>NUCLEOTIDE SEQUENCE</scope>
    <source>
        <strain evidence="14">308</strain>
    </source>
</reference>
<dbReference type="InterPro" id="IPR030374">
    <property type="entry name" value="PABS"/>
</dbReference>
<dbReference type="InterPro" id="IPR003826">
    <property type="entry name" value="AdoMetDC_fam_prok"/>
</dbReference>
<feature type="compositionally biased region" description="Polar residues" evidence="12">
    <location>
        <begin position="32"/>
        <end position="52"/>
    </location>
</feature>
<evidence type="ECO:0000313" key="14">
    <source>
        <dbReference type="EMBL" id="CAD8884479.1"/>
    </source>
</evidence>
<keyword evidence="6 11" id="KW-0620">Polyamine biosynthesis</keyword>
<dbReference type="Gene3D" id="3.40.50.150">
    <property type="entry name" value="Vaccinia Virus protein VP39"/>
    <property type="match status" value="1"/>
</dbReference>
<gene>
    <name evidence="14" type="ORF">CHYS00102_LOCUS11676</name>
</gene>
<dbReference type="InterPro" id="IPR029063">
    <property type="entry name" value="SAM-dependent_MTases_sf"/>
</dbReference>
<keyword evidence="10" id="KW-0670">Pyruvate</keyword>
<dbReference type="Pfam" id="PF01564">
    <property type="entry name" value="Spermine_synth"/>
    <property type="match status" value="1"/>
</dbReference>
<keyword evidence="8" id="KW-0456">Lyase</keyword>
<comment type="cofactor">
    <cofactor evidence="1">
        <name>pyruvate</name>
        <dbReference type="ChEBI" id="CHEBI:15361"/>
    </cofactor>
</comment>
<keyword evidence="3 11" id="KW-0808">Transferase</keyword>
<dbReference type="CDD" id="cd02440">
    <property type="entry name" value="AdoMet_MTases"/>
    <property type="match status" value="1"/>
</dbReference>
<evidence type="ECO:0000256" key="6">
    <source>
        <dbReference type="ARBA" id="ARBA00023115"/>
    </source>
</evidence>
<feature type="active site" description="Proton acceptor" evidence="11">
    <location>
        <position position="543"/>
    </location>
</feature>
<name>A0A7S1BEB1_9STRA</name>
<dbReference type="AlphaFoldDB" id="A0A7S1BEB1"/>
<feature type="region of interest" description="Disordered" evidence="12">
    <location>
        <begin position="1"/>
        <end position="79"/>
    </location>
</feature>
<evidence type="ECO:0000256" key="7">
    <source>
        <dbReference type="ARBA" id="ARBA00023145"/>
    </source>
</evidence>
<evidence type="ECO:0000256" key="5">
    <source>
        <dbReference type="ARBA" id="ARBA00022813"/>
    </source>
</evidence>
<evidence type="ECO:0000256" key="12">
    <source>
        <dbReference type="SAM" id="MobiDB-lite"/>
    </source>
</evidence>
<evidence type="ECO:0000259" key="13">
    <source>
        <dbReference type="PROSITE" id="PS51006"/>
    </source>
</evidence>
<dbReference type="PANTHER" id="PTHR11558">
    <property type="entry name" value="SPERMIDINE/SPERMINE SYNTHASE"/>
    <property type="match status" value="1"/>
</dbReference>
<dbReference type="HAMAP" id="MF_00198">
    <property type="entry name" value="Spermidine_synth"/>
    <property type="match status" value="1"/>
</dbReference>
<keyword evidence="5" id="KW-0068">Autocatalytic cleavage</keyword>
<evidence type="ECO:0000256" key="4">
    <source>
        <dbReference type="ARBA" id="ARBA00022793"/>
    </source>
</evidence>
<dbReference type="Pfam" id="PF02675">
    <property type="entry name" value="AdoMet_dc"/>
    <property type="match status" value="1"/>
</dbReference>
<comment type="similarity">
    <text evidence="2">Belongs to the spermidine/spermine synthase family.</text>
</comment>
<evidence type="ECO:0000256" key="10">
    <source>
        <dbReference type="ARBA" id="ARBA00023317"/>
    </source>
</evidence>
<dbReference type="InterPro" id="IPR001045">
    <property type="entry name" value="Spermi_synthase"/>
</dbReference>
<dbReference type="SUPFAM" id="SSF53335">
    <property type="entry name" value="S-adenosyl-L-methionine-dependent methyltransferases"/>
    <property type="match status" value="1"/>
</dbReference>
<evidence type="ECO:0000256" key="3">
    <source>
        <dbReference type="ARBA" id="ARBA00022679"/>
    </source>
</evidence>
<dbReference type="InterPro" id="IPR016067">
    <property type="entry name" value="S-AdoMet_deCO2ase_core"/>
</dbReference>
<accession>A0A7S1BEB1</accession>
<dbReference type="GO" id="GO:0016740">
    <property type="term" value="F:transferase activity"/>
    <property type="evidence" value="ECO:0007669"/>
    <property type="project" value="UniProtKB-UniRule"/>
</dbReference>
<dbReference type="PROSITE" id="PS01330">
    <property type="entry name" value="PABS_1"/>
    <property type="match status" value="1"/>
</dbReference>
<organism evidence="14">
    <name type="scientific">Corethron hystrix</name>
    <dbReference type="NCBI Taxonomy" id="216773"/>
    <lineage>
        <taxon>Eukaryota</taxon>
        <taxon>Sar</taxon>
        <taxon>Stramenopiles</taxon>
        <taxon>Ochrophyta</taxon>
        <taxon>Bacillariophyta</taxon>
        <taxon>Coscinodiscophyceae</taxon>
        <taxon>Corethrophycidae</taxon>
        <taxon>Corethrales</taxon>
        <taxon>Corethraceae</taxon>
        <taxon>Corethron</taxon>
    </lineage>
</organism>
<dbReference type="GO" id="GO:0008295">
    <property type="term" value="P:spermidine biosynthetic process"/>
    <property type="evidence" value="ECO:0007669"/>
    <property type="project" value="InterPro"/>
</dbReference>
<keyword evidence="7" id="KW-0865">Zymogen</keyword>
<keyword evidence="9" id="KW-0704">Schiff base</keyword>
<evidence type="ECO:0000256" key="9">
    <source>
        <dbReference type="ARBA" id="ARBA00023270"/>
    </source>
</evidence>